<organism evidence="1 2">
    <name type="scientific">Tomitella cavernea</name>
    <dbReference type="NCBI Taxonomy" id="1387982"/>
    <lineage>
        <taxon>Bacteria</taxon>
        <taxon>Bacillati</taxon>
        <taxon>Actinomycetota</taxon>
        <taxon>Actinomycetes</taxon>
        <taxon>Mycobacteriales</taxon>
        <taxon>Tomitella</taxon>
    </lineage>
</organism>
<accession>A0ABP9CWT2</accession>
<dbReference type="EMBL" id="BAABKQ010000001">
    <property type="protein sequence ID" value="GAA4820747.1"/>
    <property type="molecule type" value="Genomic_DNA"/>
</dbReference>
<gene>
    <name evidence="1" type="ORF">GCM10023353_30940</name>
</gene>
<reference evidence="2" key="1">
    <citation type="journal article" date="2019" name="Int. J. Syst. Evol. Microbiol.">
        <title>The Global Catalogue of Microorganisms (GCM) 10K type strain sequencing project: providing services to taxonomists for standard genome sequencing and annotation.</title>
        <authorList>
            <consortium name="The Broad Institute Genomics Platform"/>
            <consortium name="The Broad Institute Genome Sequencing Center for Infectious Disease"/>
            <person name="Wu L."/>
            <person name="Ma J."/>
        </authorList>
    </citation>
    <scope>NUCLEOTIDE SEQUENCE [LARGE SCALE GENOMIC DNA]</scope>
    <source>
        <strain evidence="2">JCM 18542</strain>
    </source>
</reference>
<protein>
    <submittedName>
        <fullName evidence="1">Uncharacterized protein</fullName>
    </submittedName>
</protein>
<evidence type="ECO:0000313" key="2">
    <source>
        <dbReference type="Proteomes" id="UP001500839"/>
    </source>
</evidence>
<dbReference type="Proteomes" id="UP001500839">
    <property type="component" value="Unassembled WGS sequence"/>
</dbReference>
<sequence>MVIGEAVRNEVPRGAHDEDCGEAAGAAERSGAVRVRAAQSGLPVHVHVDAQLPARCGRERLAGRILRVCTAAAAAAQARQRAELAAGGIDDGLLGRIGLTDAAGAAAIGRRACGEGEPETWLSRT</sequence>
<proteinExistence type="predicted"/>
<keyword evidence="2" id="KW-1185">Reference proteome</keyword>
<name>A0ABP9CWT2_9ACTN</name>
<comment type="caution">
    <text evidence="1">The sequence shown here is derived from an EMBL/GenBank/DDBJ whole genome shotgun (WGS) entry which is preliminary data.</text>
</comment>
<dbReference type="RefSeq" id="WP_200174883.1">
    <property type="nucleotide sequence ID" value="NZ_BAABKQ010000001.1"/>
</dbReference>
<evidence type="ECO:0000313" key="1">
    <source>
        <dbReference type="EMBL" id="GAA4820747.1"/>
    </source>
</evidence>